<gene>
    <name evidence="2" type="ordered locus">Swol_0715</name>
</gene>
<dbReference type="HOGENOM" id="CLU_073603_0_0_9"/>
<organism evidence="2 3">
    <name type="scientific">Syntrophomonas wolfei subsp. wolfei (strain DSM 2245B / Goettingen)</name>
    <dbReference type="NCBI Taxonomy" id="335541"/>
    <lineage>
        <taxon>Bacteria</taxon>
        <taxon>Bacillati</taxon>
        <taxon>Bacillota</taxon>
        <taxon>Clostridia</taxon>
        <taxon>Eubacteriales</taxon>
        <taxon>Syntrophomonadaceae</taxon>
        <taxon>Syntrophomonas</taxon>
    </lineage>
</organism>
<dbReference type="PANTHER" id="PTHR36174">
    <property type="entry name" value="LIPID II:GLYCINE GLYCYLTRANSFERASE"/>
    <property type="match status" value="1"/>
</dbReference>
<dbReference type="KEGG" id="swo:Swol_0715"/>
<feature type="domain" description="BioF2-like acetyltransferase" evidence="1">
    <location>
        <begin position="165"/>
        <end position="288"/>
    </location>
</feature>
<dbReference type="SUPFAM" id="SSF55729">
    <property type="entry name" value="Acyl-CoA N-acyltransferases (Nat)"/>
    <property type="match status" value="1"/>
</dbReference>
<dbReference type="PANTHER" id="PTHR36174:SF1">
    <property type="entry name" value="LIPID II:GLYCINE GLYCYLTRANSFERASE"/>
    <property type="match status" value="1"/>
</dbReference>
<evidence type="ECO:0000259" key="1">
    <source>
        <dbReference type="Pfam" id="PF13480"/>
    </source>
</evidence>
<evidence type="ECO:0000313" key="3">
    <source>
        <dbReference type="Proteomes" id="UP000001968"/>
    </source>
</evidence>
<dbReference type="OrthoDB" id="9808687at2"/>
<name>Q0AZ15_SYNWW</name>
<proteinExistence type="predicted"/>
<sequence>MLNIIEASDKNLDKWDELIGNSINGTIFHLEKFLSYHGERFKDRGKFLYICEGTQPFAQISLTIEEQDGECLARSPYGASYGGVVFQSYPGYRKGKEIVQLILDYLKQHQVDRFIITPPIACCSKSSLDTFNFNLLEAGFKSINRDISSVYYFENRPVFECLPSKVRNTIRTAEKNDIEIRQNADIRDFWQVLSSTYFKHGTNPTHSIEEFNLLMDLLPGRIYTNVAYKDGIPVAGVACFEINKLTNSSFYLCQFQEYQKYQALSLLVMTTLESSREKGFSFFDFGTSTVNMQARPNIFTFKEHFTKIGQFRETFEWKRQP</sequence>
<dbReference type="InterPro" id="IPR016181">
    <property type="entry name" value="Acyl_CoA_acyltransferase"/>
</dbReference>
<accession>Q0AZ15</accession>
<dbReference type="AlphaFoldDB" id="Q0AZ15"/>
<dbReference type="EMBL" id="CP000448">
    <property type="protein sequence ID" value="ABI68039.1"/>
    <property type="molecule type" value="Genomic_DNA"/>
</dbReference>
<dbReference type="STRING" id="335541.Swol_0715"/>
<keyword evidence="3" id="KW-1185">Reference proteome</keyword>
<reference evidence="3" key="1">
    <citation type="journal article" date="2010" name="Environ. Microbiol.">
        <title>The genome of Syntrophomonas wolfei: new insights into syntrophic metabolism and biohydrogen production.</title>
        <authorList>
            <person name="Sieber J.R."/>
            <person name="Sims D.R."/>
            <person name="Han C."/>
            <person name="Kim E."/>
            <person name="Lykidis A."/>
            <person name="Lapidus A.L."/>
            <person name="McDonnald E."/>
            <person name="Rohlin L."/>
            <person name="Culley D.E."/>
            <person name="Gunsalus R."/>
            <person name="McInerney M.J."/>
        </authorList>
    </citation>
    <scope>NUCLEOTIDE SEQUENCE [LARGE SCALE GENOMIC DNA]</scope>
    <source>
        <strain evidence="3">DSM 2245B / Goettingen</strain>
    </source>
</reference>
<evidence type="ECO:0000313" key="2">
    <source>
        <dbReference type="EMBL" id="ABI68039.1"/>
    </source>
</evidence>
<dbReference type="Pfam" id="PF13480">
    <property type="entry name" value="Acetyltransf_6"/>
    <property type="match status" value="1"/>
</dbReference>
<dbReference type="InterPro" id="IPR050644">
    <property type="entry name" value="PG_Glycine_Bridge_Synth"/>
</dbReference>
<dbReference type="RefSeq" id="WP_011640144.1">
    <property type="nucleotide sequence ID" value="NC_008346.1"/>
</dbReference>
<dbReference type="Gene3D" id="3.40.630.30">
    <property type="match status" value="1"/>
</dbReference>
<dbReference type="eggNOG" id="COG3146">
    <property type="taxonomic scope" value="Bacteria"/>
</dbReference>
<protein>
    <recommendedName>
        <fullName evidence="1">BioF2-like acetyltransferase domain-containing protein</fullName>
    </recommendedName>
</protein>
<dbReference type="Proteomes" id="UP000001968">
    <property type="component" value="Chromosome"/>
</dbReference>
<dbReference type="InterPro" id="IPR038740">
    <property type="entry name" value="BioF2-like_GNAT_dom"/>
</dbReference>